<dbReference type="RefSeq" id="WP_171089216.1">
    <property type="nucleotide sequence ID" value="NZ_CP053069.1"/>
</dbReference>
<dbReference type="Pfam" id="PF00144">
    <property type="entry name" value="Beta-lactamase"/>
    <property type="match status" value="1"/>
</dbReference>
<feature type="signal peptide" evidence="1">
    <location>
        <begin position="1"/>
        <end position="19"/>
    </location>
</feature>
<dbReference type="EMBL" id="CP053069">
    <property type="protein sequence ID" value="QJR09479.1"/>
    <property type="molecule type" value="Genomic_DNA"/>
</dbReference>
<dbReference type="InterPro" id="IPR012338">
    <property type="entry name" value="Beta-lactam/transpept-like"/>
</dbReference>
<dbReference type="SUPFAM" id="SSF56601">
    <property type="entry name" value="beta-lactamase/transpeptidase-like"/>
    <property type="match status" value="1"/>
</dbReference>
<dbReference type="PANTHER" id="PTHR43283:SF3">
    <property type="entry name" value="BETA-LACTAMASE FAMILY PROTEIN (AFU_ORTHOLOGUE AFUA_5G07500)"/>
    <property type="match status" value="1"/>
</dbReference>
<dbReference type="PANTHER" id="PTHR43283">
    <property type="entry name" value="BETA-LACTAMASE-RELATED"/>
    <property type="match status" value="1"/>
</dbReference>
<feature type="domain" description="Beta-lactamase-related" evidence="2">
    <location>
        <begin position="48"/>
        <end position="397"/>
    </location>
</feature>
<accession>A0A6M4GQ67</accession>
<dbReference type="AlphaFoldDB" id="A0A6M4GQ67"/>
<dbReference type="Gene3D" id="3.40.710.10">
    <property type="entry name" value="DD-peptidase/beta-lactamase superfamily"/>
    <property type="match status" value="1"/>
</dbReference>
<evidence type="ECO:0000313" key="4">
    <source>
        <dbReference type="Proteomes" id="UP000501534"/>
    </source>
</evidence>
<dbReference type="KEGG" id="uru:DSM104443_00523"/>
<protein>
    <recommendedName>
        <fullName evidence="2">Beta-lactamase-related domain-containing protein</fullName>
    </recommendedName>
</protein>
<dbReference type="InterPro" id="IPR050789">
    <property type="entry name" value="Diverse_Enzym_Activities"/>
</dbReference>
<keyword evidence="4" id="KW-1185">Reference proteome</keyword>
<feature type="chain" id="PRO_5026935265" description="Beta-lactamase-related domain-containing protein" evidence="1">
    <location>
        <begin position="20"/>
        <end position="422"/>
    </location>
</feature>
<dbReference type="Proteomes" id="UP000501534">
    <property type="component" value="Chromosome"/>
</dbReference>
<evidence type="ECO:0000256" key="1">
    <source>
        <dbReference type="SAM" id="SignalP"/>
    </source>
</evidence>
<dbReference type="InterPro" id="IPR001466">
    <property type="entry name" value="Beta-lactam-related"/>
</dbReference>
<reference evidence="3 4" key="1">
    <citation type="submission" date="2020-04" db="EMBL/GenBank/DDBJ databases">
        <title>Usitatibacter rugosus gen. nov., sp. nov. and Usitatibacter palustris sp. nov., novel members of Usitatibacteraceae fam. nov. within the order Nitrosomonadales isolated from soil.</title>
        <authorList>
            <person name="Huber K.J."/>
            <person name="Neumann-Schaal M."/>
            <person name="Geppert A."/>
            <person name="Luckner M."/>
            <person name="Wanner G."/>
            <person name="Overmann J."/>
        </authorList>
    </citation>
    <scope>NUCLEOTIDE SEQUENCE [LARGE SCALE GENOMIC DNA]</scope>
    <source>
        <strain evidence="3 4">0125_3</strain>
    </source>
</reference>
<gene>
    <name evidence="3" type="ORF">DSM104443_00523</name>
</gene>
<organism evidence="3 4">
    <name type="scientific">Usitatibacter rugosus</name>
    <dbReference type="NCBI Taxonomy" id="2732067"/>
    <lineage>
        <taxon>Bacteria</taxon>
        <taxon>Pseudomonadati</taxon>
        <taxon>Pseudomonadota</taxon>
        <taxon>Betaproteobacteria</taxon>
        <taxon>Nitrosomonadales</taxon>
        <taxon>Usitatibacteraceae</taxon>
        <taxon>Usitatibacter</taxon>
    </lineage>
</organism>
<sequence length="422" mass="45284">MFRVASAVLFLGISASAIAQQPLPAGDAAKAGFSKDGLARIDAFWAREIEAGRIPGAVVAVARDGKLIHYKAYGFLDKEAGTPMPLNAVFQLASMTKVMTAVGALTLNEQGRLPLKSRLDEYYPQFAKMSVGVVGANGEITPEPLKNPIYIHDLYRHTSGITYGSRGNTPVHKLYPGGSAGAAVQYTSTEFVDKLASLPLMYQPGTVWDYGFSTDMLGLVVEKVSGKRLGEYLKANVWDKVKMPDTTFNMPPTNRIAKPLAKDPLSGKPQDIALLTKAAKFDCGGSCAWASVGDYLRFAQMLNNGGVIDGQRVLSPKTVTFMTSDHLGANIRNQVAGIEGHRDGYGFGLSVAVRLVEGVAATTGTPGDYTWNGANGTLFWNDPAEKLTVVVGTAGPGDIRKYYREQMGALVYGAMTESRRAR</sequence>
<name>A0A6M4GQ67_9PROT</name>
<proteinExistence type="predicted"/>
<evidence type="ECO:0000259" key="2">
    <source>
        <dbReference type="Pfam" id="PF00144"/>
    </source>
</evidence>
<keyword evidence="1" id="KW-0732">Signal</keyword>
<evidence type="ECO:0000313" key="3">
    <source>
        <dbReference type="EMBL" id="QJR09479.1"/>
    </source>
</evidence>